<feature type="transmembrane region" description="Helical" evidence="10">
    <location>
        <begin position="150"/>
        <end position="170"/>
    </location>
</feature>
<evidence type="ECO:0000313" key="11">
    <source>
        <dbReference type="EMBL" id="NEZ60499.1"/>
    </source>
</evidence>
<feature type="transmembrane region" description="Helical" evidence="10">
    <location>
        <begin position="7"/>
        <end position="25"/>
    </location>
</feature>
<keyword evidence="8" id="KW-0406">Ion transport</keyword>
<evidence type="ECO:0000256" key="2">
    <source>
        <dbReference type="ARBA" id="ARBA00022448"/>
    </source>
</evidence>
<keyword evidence="12" id="KW-1185">Reference proteome</keyword>
<dbReference type="EMBL" id="QXHD01000004">
    <property type="protein sequence ID" value="NEZ60499.1"/>
    <property type="molecule type" value="Genomic_DNA"/>
</dbReference>
<comment type="subcellular location">
    <subcellularLocation>
        <location evidence="1">Cell membrane</location>
        <topology evidence="1">Multi-pass membrane protein</topology>
    </subcellularLocation>
</comment>
<keyword evidence="9 10" id="KW-0472">Membrane</keyword>
<evidence type="ECO:0000256" key="4">
    <source>
        <dbReference type="ARBA" id="ARBA00022538"/>
    </source>
</evidence>
<feature type="transmembrane region" description="Helical" evidence="10">
    <location>
        <begin position="223"/>
        <end position="246"/>
    </location>
</feature>
<evidence type="ECO:0000256" key="5">
    <source>
        <dbReference type="ARBA" id="ARBA00022692"/>
    </source>
</evidence>
<dbReference type="NCBIfam" id="TIGR00933">
    <property type="entry name" value="2a38"/>
    <property type="match status" value="1"/>
</dbReference>
<evidence type="ECO:0000256" key="10">
    <source>
        <dbReference type="SAM" id="Phobius"/>
    </source>
</evidence>
<feature type="transmembrane region" description="Helical" evidence="10">
    <location>
        <begin position="67"/>
        <end position="92"/>
    </location>
</feature>
<keyword evidence="3" id="KW-1003">Cell membrane</keyword>
<evidence type="ECO:0000256" key="3">
    <source>
        <dbReference type="ARBA" id="ARBA00022475"/>
    </source>
</evidence>
<evidence type="ECO:0000313" key="12">
    <source>
        <dbReference type="Proteomes" id="UP000481033"/>
    </source>
</evidence>
<keyword evidence="4" id="KW-0633">Potassium transport</keyword>
<evidence type="ECO:0000256" key="7">
    <source>
        <dbReference type="ARBA" id="ARBA00022989"/>
    </source>
</evidence>
<feature type="transmembrane region" description="Helical" evidence="10">
    <location>
        <begin position="182"/>
        <end position="202"/>
    </location>
</feature>
<keyword evidence="2" id="KW-0813">Transport</keyword>
<dbReference type="Proteomes" id="UP000481033">
    <property type="component" value="Unassembled WGS sequence"/>
</dbReference>
<comment type="caution">
    <text evidence="11">The sequence shown here is derived from an EMBL/GenBank/DDBJ whole genome shotgun (WGS) entry which is preliminary data.</text>
</comment>
<dbReference type="Pfam" id="PF02386">
    <property type="entry name" value="TrkH"/>
    <property type="match status" value="1"/>
</dbReference>
<proteinExistence type="predicted"/>
<name>A0A6M0RWC5_9CYAN</name>
<feature type="transmembrane region" description="Helical" evidence="10">
    <location>
        <begin position="37"/>
        <end position="55"/>
    </location>
</feature>
<organism evidence="11 12">
    <name type="scientific">Adonisia turfae CCMR0081</name>
    <dbReference type="NCBI Taxonomy" id="2292702"/>
    <lineage>
        <taxon>Bacteria</taxon>
        <taxon>Bacillati</taxon>
        <taxon>Cyanobacteriota</taxon>
        <taxon>Adonisia</taxon>
        <taxon>Adonisia turfae</taxon>
    </lineage>
</organism>
<feature type="transmembrane region" description="Helical" evidence="10">
    <location>
        <begin position="112"/>
        <end position="138"/>
    </location>
</feature>
<dbReference type="AlphaFoldDB" id="A0A6M0RWC5"/>
<feature type="transmembrane region" description="Helical" evidence="10">
    <location>
        <begin position="405"/>
        <end position="426"/>
    </location>
</feature>
<dbReference type="InterPro" id="IPR003445">
    <property type="entry name" value="Cat_transpt"/>
</dbReference>
<dbReference type="GO" id="GO:0005886">
    <property type="term" value="C:plasma membrane"/>
    <property type="evidence" value="ECO:0007669"/>
    <property type="project" value="UniProtKB-SubCell"/>
</dbReference>
<accession>A0A6M0RWC5</accession>
<dbReference type="InterPro" id="IPR004772">
    <property type="entry name" value="TrkH"/>
</dbReference>
<dbReference type="PANTHER" id="PTHR32024">
    <property type="entry name" value="TRK SYSTEM POTASSIUM UPTAKE PROTEIN TRKG-RELATED"/>
    <property type="match status" value="1"/>
</dbReference>
<evidence type="ECO:0000256" key="9">
    <source>
        <dbReference type="ARBA" id="ARBA00023136"/>
    </source>
</evidence>
<keyword evidence="5 10" id="KW-0812">Transmembrane</keyword>
<dbReference type="GO" id="GO:0015379">
    <property type="term" value="F:potassium:chloride symporter activity"/>
    <property type="evidence" value="ECO:0007669"/>
    <property type="project" value="InterPro"/>
</dbReference>
<feature type="transmembrane region" description="Helical" evidence="10">
    <location>
        <begin position="283"/>
        <end position="302"/>
    </location>
</feature>
<reference evidence="11 12" key="1">
    <citation type="journal article" date="2020" name="Microb. Ecol.">
        <title>Ecogenomics of the Marine Benthic Filamentous Cyanobacterium Adonisia.</title>
        <authorList>
            <person name="Walter J.M."/>
            <person name="Coutinho F.H."/>
            <person name="Leomil L."/>
            <person name="Hargreaves P.I."/>
            <person name="Campeao M.E."/>
            <person name="Vieira V.V."/>
            <person name="Silva B.S."/>
            <person name="Fistarol G.O."/>
            <person name="Salomon P.S."/>
            <person name="Sawabe T."/>
            <person name="Mino S."/>
            <person name="Hosokawa M."/>
            <person name="Miyashita H."/>
            <person name="Maruyama F."/>
            <person name="van Verk M.C."/>
            <person name="Dutilh B.E."/>
            <person name="Thompson C.C."/>
            <person name="Thompson F.L."/>
        </authorList>
    </citation>
    <scope>NUCLEOTIDE SEQUENCE [LARGE SCALE GENOMIC DNA]</scope>
    <source>
        <strain evidence="11 12">CCMR0081</strain>
    </source>
</reference>
<feature type="transmembrane region" description="Helical" evidence="10">
    <location>
        <begin position="375"/>
        <end position="393"/>
    </location>
</feature>
<keyword evidence="7 10" id="KW-1133">Transmembrane helix</keyword>
<dbReference type="RefSeq" id="WP_163661189.1">
    <property type="nucleotide sequence ID" value="NZ_QXHD01000004.1"/>
</dbReference>
<keyword evidence="6" id="KW-0630">Potassium</keyword>
<dbReference type="PANTHER" id="PTHR32024:SF1">
    <property type="entry name" value="KTR SYSTEM POTASSIUM UPTAKE PROTEIN B"/>
    <property type="match status" value="1"/>
</dbReference>
<evidence type="ECO:0000256" key="6">
    <source>
        <dbReference type="ARBA" id="ARBA00022958"/>
    </source>
</evidence>
<evidence type="ECO:0000256" key="1">
    <source>
        <dbReference type="ARBA" id="ARBA00004651"/>
    </source>
</evidence>
<gene>
    <name evidence="11" type="ORF">DXZ20_33640</name>
</gene>
<feature type="transmembrane region" description="Helical" evidence="10">
    <location>
        <begin position="348"/>
        <end position="369"/>
    </location>
</feature>
<evidence type="ECO:0000256" key="8">
    <source>
        <dbReference type="ARBA" id="ARBA00023065"/>
    </source>
</evidence>
<protein>
    <submittedName>
        <fullName evidence="11">ATPase</fullName>
    </submittedName>
</protein>
<sequence>MTVSRTVCVGFLTVITVGTLLLMLPFATANGEWNDPIVALFTATSAVCVTGLIVVDTGSYFSPLGQGIILLLIQLGGLGYMTATTLLLLLLGRRLGLKDRLAIQQSLDTTELSSAASLIKSIIAMTMIFELSGAFSLLPRFANDYGAGQSLWLSIFHSISAFNNAGFSLFSDSLVQYARSPWINGVIAGLVIIGGIGYQVIMEMFIWVRDRIRRKRQHQVFSLHFKVVTSTSIVLLILGTLAFFAVEFSNPATLRGEPLNMKLLEAGFQSVIMRTAGFNSIDIGAMETSSLFIAIALMFIGASPGSTGGGIKTTTIRILLNCTRTVLKGEDEVLAYQREIPDKRVLKAVGVVVASGMTVVMVTILLSLTDPGIEFIDLLFETVSAFATVGLSTGITAQLSTLGQLVIIVTMYIGRVGILLLMSALLGDPRPSTIHYPEEDLLVG</sequence>